<evidence type="ECO:0000256" key="12">
    <source>
        <dbReference type="PIRNR" id="PIRNR006621"/>
    </source>
</evidence>
<dbReference type="PANTHER" id="PTHR11082">
    <property type="entry name" value="TRNA-DIHYDROURIDINE SYNTHASE"/>
    <property type="match status" value="1"/>
</dbReference>
<evidence type="ECO:0000256" key="14">
    <source>
        <dbReference type="PIRSR" id="PIRSR006621-2"/>
    </source>
</evidence>
<evidence type="ECO:0000256" key="10">
    <source>
        <dbReference type="ARBA" id="ARBA00048205"/>
    </source>
</evidence>
<dbReference type="Gene3D" id="1.10.1200.80">
    <property type="entry name" value="Putative flavin oxidoreducatase, domain 2"/>
    <property type="match status" value="1"/>
</dbReference>
<evidence type="ECO:0000256" key="1">
    <source>
        <dbReference type="ARBA" id="ARBA00001917"/>
    </source>
</evidence>
<dbReference type="EMBL" id="LEPB01000007">
    <property type="protein sequence ID" value="RCA09582.1"/>
    <property type="molecule type" value="Genomic_DNA"/>
</dbReference>
<evidence type="ECO:0000256" key="2">
    <source>
        <dbReference type="ARBA" id="ARBA00002790"/>
    </source>
</evidence>
<comment type="catalytic activity">
    <reaction evidence="10">
        <text>a 5,6-dihydrouridine in tRNA + NADP(+) = a uridine in tRNA + NADPH + H(+)</text>
        <dbReference type="Rhea" id="RHEA:23624"/>
        <dbReference type="Rhea" id="RHEA-COMP:13339"/>
        <dbReference type="Rhea" id="RHEA-COMP:13887"/>
        <dbReference type="ChEBI" id="CHEBI:15378"/>
        <dbReference type="ChEBI" id="CHEBI:57783"/>
        <dbReference type="ChEBI" id="CHEBI:58349"/>
        <dbReference type="ChEBI" id="CHEBI:65315"/>
        <dbReference type="ChEBI" id="CHEBI:74443"/>
    </reaction>
</comment>
<feature type="active site" description="Proton donor" evidence="13">
    <location>
        <position position="105"/>
    </location>
</feature>
<dbReference type="InterPro" id="IPR013785">
    <property type="entry name" value="Aldolase_TIM"/>
</dbReference>
<dbReference type="AlphaFoldDB" id="A0A367CAZ8"/>
<dbReference type="CDD" id="cd02801">
    <property type="entry name" value="DUS_like_FMN"/>
    <property type="match status" value="1"/>
</dbReference>
<evidence type="ECO:0000256" key="7">
    <source>
        <dbReference type="ARBA" id="ARBA00022857"/>
    </source>
</evidence>
<dbReference type="EC" id="1.3.1.-" evidence="12"/>
<comment type="caution">
    <text evidence="15">The sequence shown here is derived from an EMBL/GenBank/DDBJ whole genome shotgun (WGS) entry which is preliminary data.</text>
</comment>
<keyword evidence="9 12" id="KW-0560">Oxidoreductase</keyword>
<keyword evidence="14" id="KW-0547">Nucleotide-binding</keyword>
<evidence type="ECO:0000256" key="8">
    <source>
        <dbReference type="ARBA" id="ARBA00022884"/>
    </source>
</evidence>
<dbReference type="PANTHER" id="PTHR11082:SF25">
    <property type="entry name" value="DUS-LIKE FMN-BINDING DOMAIN-CONTAINING PROTEIN"/>
    <property type="match status" value="1"/>
</dbReference>
<comment type="catalytic activity">
    <reaction evidence="11">
        <text>a 5,6-dihydrouridine in tRNA + NAD(+) = a uridine in tRNA + NADH + H(+)</text>
        <dbReference type="Rhea" id="RHEA:54452"/>
        <dbReference type="Rhea" id="RHEA-COMP:13339"/>
        <dbReference type="Rhea" id="RHEA-COMP:13887"/>
        <dbReference type="ChEBI" id="CHEBI:15378"/>
        <dbReference type="ChEBI" id="CHEBI:57540"/>
        <dbReference type="ChEBI" id="CHEBI:57945"/>
        <dbReference type="ChEBI" id="CHEBI:65315"/>
        <dbReference type="ChEBI" id="CHEBI:74443"/>
    </reaction>
</comment>
<dbReference type="GeneID" id="56742607"/>
<comment type="cofactor">
    <cofactor evidence="1 12 14">
        <name>FMN</name>
        <dbReference type="ChEBI" id="CHEBI:58210"/>
    </cofactor>
</comment>
<feature type="binding site" evidence="14">
    <location>
        <position position="143"/>
    </location>
    <ligand>
        <name>FMN</name>
        <dbReference type="ChEBI" id="CHEBI:58210"/>
    </ligand>
</feature>
<evidence type="ECO:0000313" key="16">
    <source>
        <dbReference type="Proteomes" id="UP000252797"/>
    </source>
</evidence>
<keyword evidence="8" id="KW-0694">RNA-binding</keyword>
<dbReference type="GO" id="GO:0050660">
    <property type="term" value="F:flavin adenine dinucleotide binding"/>
    <property type="evidence" value="ECO:0007669"/>
    <property type="project" value="InterPro"/>
</dbReference>
<evidence type="ECO:0000256" key="13">
    <source>
        <dbReference type="PIRSR" id="PIRSR006621-1"/>
    </source>
</evidence>
<organism evidence="15 16">
    <name type="scientific">Enterococcus durans</name>
    <dbReference type="NCBI Taxonomy" id="53345"/>
    <lineage>
        <taxon>Bacteria</taxon>
        <taxon>Bacillati</taxon>
        <taxon>Bacillota</taxon>
        <taxon>Bacilli</taxon>
        <taxon>Lactobacillales</taxon>
        <taxon>Enterococcaceae</taxon>
        <taxon>Enterococcus</taxon>
    </lineage>
</organism>
<evidence type="ECO:0000256" key="3">
    <source>
        <dbReference type="ARBA" id="ARBA00022555"/>
    </source>
</evidence>
<keyword evidence="5 12" id="KW-0288">FMN</keyword>
<name>A0A367CAZ8_9ENTE</name>
<dbReference type="InterPro" id="IPR001269">
    <property type="entry name" value="DUS_fam"/>
</dbReference>
<keyword evidence="4 12" id="KW-0285">Flavoprotein</keyword>
<dbReference type="InterPro" id="IPR024036">
    <property type="entry name" value="tRNA-dHydroUridine_Synthase_C"/>
</dbReference>
<dbReference type="InterPro" id="IPR035587">
    <property type="entry name" value="DUS-like_FMN-bd"/>
</dbReference>
<dbReference type="Pfam" id="PF01207">
    <property type="entry name" value="Dus"/>
    <property type="match status" value="1"/>
</dbReference>
<dbReference type="Gene3D" id="3.20.20.70">
    <property type="entry name" value="Aldolase class I"/>
    <property type="match status" value="1"/>
</dbReference>
<evidence type="ECO:0000256" key="6">
    <source>
        <dbReference type="ARBA" id="ARBA00022694"/>
    </source>
</evidence>
<evidence type="ECO:0000256" key="5">
    <source>
        <dbReference type="ARBA" id="ARBA00022643"/>
    </source>
</evidence>
<gene>
    <name evidence="15" type="ORF">EA71_02899</name>
</gene>
<keyword evidence="7" id="KW-0521">NADP</keyword>
<comment type="function">
    <text evidence="2 12">Catalyzes the synthesis of 5,6-dihydrouridine (D), a modified base found in the D-loop of most tRNAs, via the reduction of the C5-C6 double bond in target uridines.</text>
</comment>
<evidence type="ECO:0000256" key="9">
    <source>
        <dbReference type="ARBA" id="ARBA00023002"/>
    </source>
</evidence>
<dbReference type="GO" id="GO:0017150">
    <property type="term" value="F:tRNA dihydrouridine synthase activity"/>
    <property type="evidence" value="ECO:0007669"/>
    <property type="project" value="InterPro"/>
</dbReference>
<accession>A0A367CAZ8</accession>
<reference evidence="15 16" key="1">
    <citation type="submission" date="2015-06" db="EMBL/GenBank/DDBJ databases">
        <title>The Genome Sequence of Enterococcus durans 4EA1.</title>
        <authorList>
            <consortium name="The Broad Institute Genomics Platform"/>
            <consortium name="The Broad Institute Genome Sequencing Center for Infectious Disease"/>
            <person name="Earl A.M."/>
            <person name="Van Tyne D."/>
            <person name="Lebreton F."/>
            <person name="Saavedra J.T."/>
            <person name="Gilmore M.S."/>
            <person name="Manson Mcguire A."/>
            <person name="Clock S."/>
            <person name="Crupain M."/>
            <person name="Rangan U."/>
            <person name="Young S."/>
            <person name="Abouelleil A."/>
            <person name="Cao P."/>
            <person name="Chapman S.B."/>
            <person name="Griggs A."/>
            <person name="Priest M."/>
            <person name="Shea T."/>
            <person name="Wortman J."/>
            <person name="Nusbaum C."/>
            <person name="Birren B."/>
        </authorList>
    </citation>
    <scope>NUCLEOTIDE SEQUENCE [LARGE SCALE GENOMIC DNA]</scope>
    <source>
        <strain evidence="15 16">4EA1</strain>
    </source>
</reference>
<feature type="binding site" evidence="14">
    <location>
        <position position="172"/>
    </location>
    <ligand>
        <name>FMN</name>
        <dbReference type="ChEBI" id="CHEBI:58210"/>
    </ligand>
</feature>
<feature type="binding site" evidence="14">
    <location>
        <begin position="232"/>
        <end position="233"/>
    </location>
    <ligand>
        <name>FMN</name>
        <dbReference type="ChEBI" id="CHEBI:58210"/>
    </ligand>
</feature>
<dbReference type="SUPFAM" id="SSF51395">
    <property type="entry name" value="FMN-linked oxidoreductases"/>
    <property type="match status" value="1"/>
</dbReference>
<dbReference type="RefSeq" id="WP_081135257.1">
    <property type="nucleotide sequence ID" value="NZ_CP022930.1"/>
</dbReference>
<dbReference type="GO" id="GO:0000049">
    <property type="term" value="F:tRNA binding"/>
    <property type="evidence" value="ECO:0007669"/>
    <property type="project" value="UniProtKB-KW"/>
</dbReference>
<evidence type="ECO:0000313" key="15">
    <source>
        <dbReference type="EMBL" id="RCA09582.1"/>
    </source>
</evidence>
<keyword evidence="6 12" id="KW-0819">tRNA processing</keyword>
<comment type="similarity">
    <text evidence="12">Belongs to the dus family.</text>
</comment>
<dbReference type="PIRSF" id="PIRSF006621">
    <property type="entry name" value="Dus"/>
    <property type="match status" value="1"/>
</dbReference>
<dbReference type="PROSITE" id="PS01136">
    <property type="entry name" value="UPF0034"/>
    <property type="match status" value="1"/>
</dbReference>
<dbReference type="InterPro" id="IPR018517">
    <property type="entry name" value="tRNA_hU_synthase_CS"/>
</dbReference>
<proteinExistence type="inferred from homology"/>
<protein>
    <recommendedName>
        <fullName evidence="12">tRNA-dihydrouridine synthase</fullName>
        <ecNumber evidence="12">1.3.1.-</ecNumber>
    </recommendedName>
</protein>
<dbReference type="Proteomes" id="UP000252797">
    <property type="component" value="Unassembled WGS sequence"/>
</dbReference>
<keyword evidence="3" id="KW-0820">tRNA-binding</keyword>
<sequence length="322" mass="36335">MKENFWAALPKPFFILAPMEDVTDVVFRHVVKEAGAPDVFFTEFTNSDSFCHPDGKESVRGRLTFTEDEQPMVAHIWGDKPEFFKEMSIQLAEMGFKGIDLNMGCPVPNVAERGKGSGLILRPEVAAELIQAAKAGGLPVSVKTRIGFTQQSELDDWISHLLKQDIANLSIHLRTRKEMSKVAAHWELIPRVVELRDALAPQTLITINGDIQDRQMGLELAEKYGVDGIMIGRGIFKNPFAFEKEAREHSSEELIALLRLQLDLQDQYAQIIPRSITGLHRFFKIYVKGFPGANDLRVQLMNTKTTDEVRAILDTFQANKNR</sequence>
<evidence type="ECO:0000256" key="4">
    <source>
        <dbReference type="ARBA" id="ARBA00022630"/>
    </source>
</evidence>
<evidence type="ECO:0000256" key="11">
    <source>
        <dbReference type="ARBA" id="ARBA00048802"/>
    </source>
</evidence>
<dbReference type="STRING" id="53345.LIU_01915"/>